<proteinExistence type="predicted"/>
<dbReference type="OMA" id="PVIPWDA"/>
<dbReference type="GO" id="GO:1901858">
    <property type="term" value="P:regulation of mitochondrial DNA metabolic process"/>
    <property type="evidence" value="ECO:0007669"/>
    <property type="project" value="EnsemblFungi"/>
</dbReference>
<dbReference type="OrthoDB" id="4070119at2759"/>
<dbReference type="eggNOG" id="ENOG502R6CM">
    <property type="taxonomic scope" value="Eukaryota"/>
</dbReference>
<reference evidence="3 4" key="1">
    <citation type="journal article" date="2011" name="Proc. Natl. Acad. Sci. U.S.A.">
        <title>Evolutionary erosion of yeast sex chromosomes by mating-type switching accidents.</title>
        <authorList>
            <person name="Gordon J.L."/>
            <person name="Armisen D."/>
            <person name="Proux-Wera E."/>
            <person name="Oheigeartaigh S.S."/>
            <person name="Byrne K.P."/>
            <person name="Wolfe K.H."/>
        </authorList>
    </citation>
    <scope>NUCLEOTIDE SEQUENCE [LARGE SCALE GENOMIC DNA]</scope>
    <source>
        <strain evidence="4">ATCC 76901 / BCRC 22586 / CBS 4309 / NBRC 1992 / NRRL Y-12630</strain>
    </source>
</reference>
<evidence type="ECO:0000313" key="4">
    <source>
        <dbReference type="Proteomes" id="UP000001640"/>
    </source>
</evidence>
<evidence type="ECO:0000256" key="2">
    <source>
        <dbReference type="ARBA" id="ARBA00023128"/>
    </source>
</evidence>
<gene>
    <name evidence="3" type="primary">NCAS0A09940</name>
    <name evidence="3" type="ordered locus">NCAS_0A09940</name>
</gene>
<dbReference type="EMBL" id="HE576752">
    <property type="protein sequence ID" value="CCC67552.1"/>
    <property type="molecule type" value="Genomic_DNA"/>
</dbReference>
<evidence type="ECO:0000313" key="3">
    <source>
        <dbReference type="EMBL" id="CCC67552.1"/>
    </source>
</evidence>
<dbReference type="InterPro" id="IPR014804">
    <property type="entry name" value="Pet20-like"/>
</dbReference>
<dbReference type="GO" id="GO:0005759">
    <property type="term" value="C:mitochondrial matrix"/>
    <property type="evidence" value="ECO:0007669"/>
    <property type="project" value="EnsemblFungi"/>
</dbReference>
<dbReference type="InParanoid" id="G0V7V4"/>
<dbReference type="KEGG" id="ncs:NCAS_0A09940"/>
<keyword evidence="4" id="KW-1185">Reference proteome</keyword>
<sequence>MLSRSALQDLSKGSWLINRDLKRYISTMKTKKKEHKQTTKIDCAEYKNSGSSHLPKVPVPLKLNGKRTIVPKVPTTDYIPSLEMQTEGLFAGYKPLFLGNHVLPVKKQLPEELKALNFIIPKISRINLFSSNAVETLNPDHVSPLDNDGVKTIDIKNILKRSDAEVHPSDNIDNTVAKKTETLTRKPVIPWDASISGVIYNDHPFKNVPGRIISELKPFKIMKGKHIKSGHENVLKNEKIKLRVHARISDESELINIYDINHSLKISNQRKQIHNLGTSKKRYIQSIMSYNVWIKNLISKHTILQKDQRSLKNDIQTLNSFLADEFYKLTKLTIYSDIKEVQLPLYIYVSSTISSKRAFNRFLKKRIFDEIGPIYSTVRSALQDKEDVSKFDEKLRRNIVGIVNDIKQFLPSTKFYNEGVACIEASSPVPGFKRIYWLSRTKRFNTFWGKNYDKDFVVNYTGEFSASRNGIRYMSYPVNLVSSTFDTVFSEWKN</sequence>
<reference key="2">
    <citation type="submission" date="2011-08" db="EMBL/GenBank/DDBJ databases">
        <title>Genome sequence of Naumovozyma castellii.</title>
        <authorList>
            <person name="Gordon J.L."/>
            <person name="Armisen D."/>
            <person name="Proux-Wera E."/>
            <person name="OhEigeartaigh S.S."/>
            <person name="Byrne K.P."/>
            <person name="Wolfe K.H."/>
        </authorList>
    </citation>
    <scope>NUCLEOTIDE SEQUENCE</scope>
    <source>
        <strain>Type strain:CBS 4309</strain>
    </source>
</reference>
<evidence type="ECO:0000256" key="1">
    <source>
        <dbReference type="ARBA" id="ARBA00004173"/>
    </source>
</evidence>
<accession>G0V7V4</accession>
<comment type="subcellular location">
    <subcellularLocation>
        <location evidence="1">Mitochondrion</location>
    </subcellularLocation>
</comment>
<dbReference type="FunCoup" id="G0V7V4">
    <property type="interactions" value="36"/>
</dbReference>
<organism evidence="3 4">
    <name type="scientific">Naumovozyma castellii</name>
    <name type="common">Yeast</name>
    <name type="synonym">Saccharomyces castellii</name>
    <dbReference type="NCBI Taxonomy" id="27288"/>
    <lineage>
        <taxon>Eukaryota</taxon>
        <taxon>Fungi</taxon>
        <taxon>Dikarya</taxon>
        <taxon>Ascomycota</taxon>
        <taxon>Saccharomycotina</taxon>
        <taxon>Saccharomycetes</taxon>
        <taxon>Saccharomycetales</taxon>
        <taxon>Saccharomycetaceae</taxon>
        <taxon>Naumovozyma</taxon>
    </lineage>
</organism>
<dbReference type="Proteomes" id="UP000001640">
    <property type="component" value="Chromosome 1"/>
</dbReference>
<keyword evidence="2" id="KW-0496">Mitochondrion</keyword>
<dbReference type="RefSeq" id="XP_003673933.1">
    <property type="nucleotide sequence ID" value="XM_003673885.1"/>
</dbReference>
<dbReference type="AlphaFoldDB" id="G0V7V4"/>
<name>G0V7V4_NAUCA</name>
<dbReference type="Pfam" id="PF08692">
    <property type="entry name" value="Pet20"/>
    <property type="match status" value="1"/>
</dbReference>
<protein>
    <submittedName>
        <fullName evidence="3">Uncharacterized protein</fullName>
    </submittedName>
</protein>
<dbReference type="HOGENOM" id="CLU_555750_0_0_1"/>
<dbReference type="GeneID" id="96901031"/>